<proteinExistence type="predicted"/>
<gene>
    <name evidence="1" type="ORF">GMARGA_LOCUS41480</name>
</gene>
<sequence>CAKVLDVDCILAAISSSTASSPGLLGGLPEAIIVQRGFQIVSNISFDI</sequence>
<protein>
    <submittedName>
        <fullName evidence="1">32133_t:CDS:1</fullName>
    </submittedName>
</protein>
<dbReference type="Proteomes" id="UP000789901">
    <property type="component" value="Unassembled WGS sequence"/>
</dbReference>
<name>A0ABN7XF71_GIGMA</name>
<comment type="caution">
    <text evidence="1">The sequence shown here is derived from an EMBL/GenBank/DDBJ whole genome shotgun (WGS) entry which is preliminary data.</text>
</comment>
<keyword evidence="2" id="KW-1185">Reference proteome</keyword>
<organism evidence="1 2">
    <name type="scientific">Gigaspora margarita</name>
    <dbReference type="NCBI Taxonomy" id="4874"/>
    <lineage>
        <taxon>Eukaryota</taxon>
        <taxon>Fungi</taxon>
        <taxon>Fungi incertae sedis</taxon>
        <taxon>Mucoromycota</taxon>
        <taxon>Glomeromycotina</taxon>
        <taxon>Glomeromycetes</taxon>
        <taxon>Diversisporales</taxon>
        <taxon>Gigasporaceae</taxon>
        <taxon>Gigaspora</taxon>
    </lineage>
</organism>
<reference evidence="1 2" key="1">
    <citation type="submission" date="2021-06" db="EMBL/GenBank/DDBJ databases">
        <authorList>
            <person name="Kallberg Y."/>
            <person name="Tangrot J."/>
            <person name="Rosling A."/>
        </authorList>
    </citation>
    <scope>NUCLEOTIDE SEQUENCE [LARGE SCALE GENOMIC DNA]</scope>
    <source>
        <strain evidence="1 2">120-4 pot B 10/14</strain>
    </source>
</reference>
<evidence type="ECO:0000313" key="1">
    <source>
        <dbReference type="EMBL" id="CAG8852659.1"/>
    </source>
</evidence>
<feature type="non-terminal residue" evidence="1">
    <location>
        <position position="1"/>
    </location>
</feature>
<evidence type="ECO:0000313" key="2">
    <source>
        <dbReference type="Proteomes" id="UP000789901"/>
    </source>
</evidence>
<accession>A0ABN7XF71</accession>
<dbReference type="EMBL" id="CAJVQB010114777">
    <property type="protein sequence ID" value="CAG8852659.1"/>
    <property type="molecule type" value="Genomic_DNA"/>
</dbReference>